<evidence type="ECO:0000313" key="2">
    <source>
        <dbReference type="EMBL" id="MFC5381243.1"/>
    </source>
</evidence>
<sequence>MTCGTVGAWTSTTPRAPRPVRRDDGLVAVRPAEHSGPEAVHCYDDPLHRTYR</sequence>
<evidence type="ECO:0000313" key="3">
    <source>
        <dbReference type="Proteomes" id="UP001596122"/>
    </source>
</evidence>
<feature type="region of interest" description="Disordered" evidence="1">
    <location>
        <begin position="33"/>
        <end position="52"/>
    </location>
</feature>
<dbReference type="Proteomes" id="UP001596122">
    <property type="component" value="Unassembled WGS sequence"/>
</dbReference>
<protein>
    <submittedName>
        <fullName evidence="2">Uncharacterized protein</fullName>
    </submittedName>
</protein>
<reference evidence="3" key="1">
    <citation type="journal article" date="2019" name="Int. J. Syst. Evol. Microbiol.">
        <title>The Global Catalogue of Microorganisms (GCM) 10K type strain sequencing project: providing services to taxonomists for standard genome sequencing and annotation.</title>
        <authorList>
            <consortium name="The Broad Institute Genomics Platform"/>
            <consortium name="The Broad Institute Genome Sequencing Center for Infectious Disease"/>
            <person name="Wu L."/>
            <person name="Ma J."/>
        </authorList>
    </citation>
    <scope>NUCLEOTIDE SEQUENCE [LARGE SCALE GENOMIC DNA]</scope>
    <source>
        <strain evidence="3">CCUG 43114</strain>
    </source>
</reference>
<dbReference type="RefSeq" id="WP_377002587.1">
    <property type="nucleotide sequence ID" value="NZ_JBHSLD010000009.1"/>
</dbReference>
<name>A0ABW0GNV5_9MICO</name>
<gene>
    <name evidence="2" type="ORF">ACFPJ6_10610</name>
</gene>
<proteinExistence type="predicted"/>
<dbReference type="EMBL" id="JBHSLD010000009">
    <property type="protein sequence ID" value="MFC5381243.1"/>
    <property type="molecule type" value="Genomic_DNA"/>
</dbReference>
<comment type="caution">
    <text evidence="2">The sequence shown here is derived from an EMBL/GenBank/DDBJ whole genome shotgun (WGS) entry which is preliminary data.</text>
</comment>
<keyword evidence="3" id="KW-1185">Reference proteome</keyword>
<feature type="region of interest" description="Disordered" evidence="1">
    <location>
        <begin position="1"/>
        <end position="22"/>
    </location>
</feature>
<organism evidence="2 3">
    <name type="scientific">Aquipuribacter nitratireducens</name>
    <dbReference type="NCBI Taxonomy" id="650104"/>
    <lineage>
        <taxon>Bacteria</taxon>
        <taxon>Bacillati</taxon>
        <taxon>Actinomycetota</taxon>
        <taxon>Actinomycetes</taxon>
        <taxon>Micrococcales</taxon>
        <taxon>Intrasporangiaceae</taxon>
        <taxon>Aquipuribacter</taxon>
    </lineage>
</organism>
<accession>A0ABW0GNV5</accession>
<evidence type="ECO:0000256" key="1">
    <source>
        <dbReference type="SAM" id="MobiDB-lite"/>
    </source>
</evidence>